<organism evidence="4 5">
    <name type="scientific">Halovenus carboxidivorans</name>
    <dbReference type="NCBI Taxonomy" id="2692199"/>
    <lineage>
        <taxon>Archaea</taxon>
        <taxon>Methanobacteriati</taxon>
        <taxon>Methanobacteriota</taxon>
        <taxon>Stenosarchaea group</taxon>
        <taxon>Halobacteria</taxon>
        <taxon>Halobacteriales</taxon>
        <taxon>Haloarculaceae</taxon>
        <taxon>Halovenus</taxon>
    </lineage>
</organism>
<dbReference type="InterPro" id="IPR051797">
    <property type="entry name" value="TrmB-like"/>
</dbReference>
<sequence>MSGRSAAHETVLEQLQTFGLSAYAARTFVALVTLGRGTAQEVSNTVDVPRTRVYDAAEELAERDLVAVTESSPKQFWPISPETAGRQFEREYRQHANVLREALGNLESTPRSQEQRGVWTTTGSEAISERLQRLIRTAETDVVFASSEELLDPAVIDTLSRAQADGLTIKLGEMADPVDSDIRDVLDDSPGRATLRQFERPATGRLAIVDGQRILVSTVVEDTDAQSNGDRSPGTETAVWGDGLDEGVLSVLRVLLLPSPDN</sequence>
<evidence type="ECO:0000259" key="2">
    <source>
        <dbReference type="Pfam" id="PF01978"/>
    </source>
</evidence>
<keyword evidence="5" id="KW-1185">Reference proteome</keyword>
<dbReference type="Proteomes" id="UP000466535">
    <property type="component" value="Unassembled WGS sequence"/>
</dbReference>
<evidence type="ECO:0000259" key="3">
    <source>
        <dbReference type="Pfam" id="PF11495"/>
    </source>
</evidence>
<dbReference type="InterPro" id="IPR036390">
    <property type="entry name" value="WH_DNA-bd_sf"/>
</dbReference>
<dbReference type="Pfam" id="PF11495">
    <property type="entry name" value="Regulator_TrmB"/>
    <property type="match status" value="1"/>
</dbReference>
<comment type="caution">
    <text evidence="4">The sequence shown here is derived from an EMBL/GenBank/DDBJ whole genome shotgun (WGS) entry which is preliminary data.</text>
</comment>
<protein>
    <submittedName>
        <fullName evidence="4">TrmB family transcriptional regulator</fullName>
    </submittedName>
</protein>
<dbReference type="InterPro" id="IPR002831">
    <property type="entry name" value="Tscrpt_reg_TrmB_N"/>
</dbReference>
<gene>
    <name evidence="4" type="ORF">GRX03_15525</name>
</gene>
<proteinExistence type="inferred from homology"/>
<dbReference type="Gene3D" id="1.10.10.10">
    <property type="entry name" value="Winged helix-like DNA-binding domain superfamily/Winged helix DNA-binding domain"/>
    <property type="match status" value="1"/>
</dbReference>
<dbReference type="OrthoDB" id="30795at2157"/>
<reference evidence="4 5" key="1">
    <citation type="submission" date="2019-12" db="EMBL/GenBank/DDBJ databases">
        <title>Isolation and characterization of three novel carbon monoxide-oxidizing members of Halobacteria from salione crusts and soils.</title>
        <authorList>
            <person name="Myers M.R."/>
            <person name="King G.M."/>
        </authorList>
    </citation>
    <scope>NUCLEOTIDE SEQUENCE [LARGE SCALE GENOMIC DNA]</scope>
    <source>
        <strain evidence="4 5">WSH3</strain>
    </source>
</reference>
<dbReference type="AlphaFoldDB" id="A0A6B0TIH3"/>
<evidence type="ECO:0000313" key="4">
    <source>
        <dbReference type="EMBL" id="MXR53009.1"/>
    </source>
</evidence>
<accession>A0A6B0TIH3</accession>
<dbReference type="InterPro" id="IPR036388">
    <property type="entry name" value="WH-like_DNA-bd_sf"/>
</dbReference>
<evidence type="ECO:0000256" key="1">
    <source>
        <dbReference type="ARBA" id="ARBA00007287"/>
    </source>
</evidence>
<name>A0A6B0TIH3_9EURY</name>
<comment type="similarity">
    <text evidence="1">Belongs to the transcriptional regulator TrmB family.</text>
</comment>
<dbReference type="PANTHER" id="PTHR34293:SF1">
    <property type="entry name" value="HTH-TYPE TRANSCRIPTIONAL REGULATOR TRMBL2"/>
    <property type="match status" value="1"/>
</dbReference>
<evidence type="ECO:0000313" key="5">
    <source>
        <dbReference type="Proteomes" id="UP000466535"/>
    </source>
</evidence>
<dbReference type="Pfam" id="PF01978">
    <property type="entry name" value="TrmB"/>
    <property type="match status" value="1"/>
</dbReference>
<dbReference type="InterPro" id="IPR021586">
    <property type="entry name" value="Tscrpt_reg_TrmB_C"/>
</dbReference>
<feature type="domain" description="Transcription regulator TrmB N-terminal" evidence="2">
    <location>
        <begin position="15"/>
        <end position="82"/>
    </location>
</feature>
<dbReference type="EMBL" id="WUUT01000007">
    <property type="protein sequence ID" value="MXR53009.1"/>
    <property type="molecule type" value="Genomic_DNA"/>
</dbReference>
<dbReference type="RefSeq" id="WP_159765229.1">
    <property type="nucleotide sequence ID" value="NZ_WUUT01000007.1"/>
</dbReference>
<dbReference type="PANTHER" id="PTHR34293">
    <property type="entry name" value="HTH-TYPE TRANSCRIPTIONAL REGULATOR TRMBL2"/>
    <property type="match status" value="1"/>
</dbReference>
<dbReference type="SUPFAM" id="SSF46785">
    <property type="entry name" value="Winged helix' DNA-binding domain"/>
    <property type="match status" value="1"/>
</dbReference>
<feature type="domain" description="Transcription regulator TrmB C-terminal" evidence="3">
    <location>
        <begin position="118"/>
        <end position="219"/>
    </location>
</feature>